<dbReference type="OrthoDB" id="1122883at2"/>
<proteinExistence type="predicted"/>
<name>A0A3D9RPK5_9FLAO</name>
<dbReference type="AlphaFoldDB" id="A0A3D9RPK5"/>
<protein>
    <submittedName>
        <fullName evidence="1">Uncharacterized protein</fullName>
    </submittedName>
</protein>
<reference evidence="1 2" key="1">
    <citation type="submission" date="2018-08" db="EMBL/GenBank/DDBJ databases">
        <title>Genomic Encyclopedia of Type Strains, Phase III (KMG-III): the genomes of soil and plant-associated and newly described type strains.</title>
        <authorList>
            <person name="Whitman W."/>
        </authorList>
    </citation>
    <scope>NUCLEOTIDE SEQUENCE [LARGE SCALE GENOMIC DNA]</scope>
    <source>
        <strain evidence="1 2">325-5</strain>
    </source>
</reference>
<dbReference type="Proteomes" id="UP000256429">
    <property type="component" value="Unassembled WGS sequence"/>
</dbReference>
<evidence type="ECO:0000313" key="2">
    <source>
        <dbReference type="Proteomes" id="UP000256429"/>
    </source>
</evidence>
<accession>A0A3D9RPK5</accession>
<gene>
    <name evidence="1" type="ORF">BX611_1389</name>
</gene>
<comment type="caution">
    <text evidence="1">The sequence shown here is derived from an EMBL/GenBank/DDBJ whole genome shotgun (WGS) entry which is preliminary data.</text>
</comment>
<keyword evidence="2" id="KW-1185">Reference proteome</keyword>
<sequence length="124" mass="14307">MKNKFKYQFDNITGIFYKTYIGEITIDDIKSSWKYAFEKKIIPSGTKGFIVNYKKAKLKMNINEHLLIANFYKNNLAVFGGSKIAVITKRPKDIVIPFLVETKDDGYHSKPFSTISSAIEWVLK</sequence>
<organism evidence="1 2">
    <name type="scientific">Lutibacter oceani</name>
    <dbReference type="NCBI Taxonomy" id="1853311"/>
    <lineage>
        <taxon>Bacteria</taxon>
        <taxon>Pseudomonadati</taxon>
        <taxon>Bacteroidota</taxon>
        <taxon>Flavobacteriia</taxon>
        <taxon>Flavobacteriales</taxon>
        <taxon>Flavobacteriaceae</taxon>
        <taxon>Lutibacter</taxon>
    </lineage>
</organism>
<dbReference type="RefSeq" id="WP_115879503.1">
    <property type="nucleotide sequence ID" value="NZ_QTTQ01000010.1"/>
</dbReference>
<dbReference type="EMBL" id="QTTQ01000010">
    <property type="protein sequence ID" value="REE81849.1"/>
    <property type="molecule type" value="Genomic_DNA"/>
</dbReference>
<evidence type="ECO:0000313" key="1">
    <source>
        <dbReference type="EMBL" id="REE81849.1"/>
    </source>
</evidence>